<accession>A0A6B8TSC6</accession>
<name>A0A6B8TSC6_9CORY</name>
<dbReference type="Proteomes" id="UP000426857">
    <property type="component" value="Chromosome"/>
</dbReference>
<evidence type="ECO:0000313" key="3">
    <source>
        <dbReference type="Proteomes" id="UP000426857"/>
    </source>
</evidence>
<dbReference type="AlphaFoldDB" id="A0A6B8TSC6"/>
<evidence type="ECO:0000313" key="2">
    <source>
        <dbReference type="EMBL" id="QGS34073.1"/>
    </source>
</evidence>
<feature type="domain" description="4Fe-4S Wbl-type" evidence="1">
    <location>
        <begin position="7"/>
        <end position="75"/>
    </location>
</feature>
<protein>
    <recommendedName>
        <fullName evidence="1">4Fe-4S Wbl-type domain-containing protein</fullName>
    </recommendedName>
</protein>
<dbReference type="EMBL" id="CP046322">
    <property type="protein sequence ID" value="QGS34073.1"/>
    <property type="molecule type" value="Genomic_DNA"/>
</dbReference>
<organism evidence="2 3">
    <name type="scientific">Corynebacterium xerosis</name>
    <dbReference type="NCBI Taxonomy" id="1725"/>
    <lineage>
        <taxon>Bacteria</taxon>
        <taxon>Bacillati</taxon>
        <taxon>Actinomycetota</taxon>
        <taxon>Actinomycetes</taxon>
        <taxon>Mycobacteriales</taxon>
        <taxon>Corynebacteriaceae</taxon>
        <taxon>Corynebacterium</taxon>
    </lineage>
</organism>
<dbReference type="PROSITE" id="PS51674">
    <property type="entry name" value="4FE4S_WBL"/>
    <property type="match status" value="1"/>
</dbReference>
<reference evidence="2 3" key="1">
    <citation type="submission" date="2019-11" db="EMBL/GenBank/DDBJ databases">
        <title>FDA dAtabase for Regulatory Grade micrObial Sequences (FDA-ARGOS): Supporting development and validation of Infectious Disease Dx tests.</title>
        <authorList>
            <person name="Kerrigan L."/>
            <person name="Long C."/>
            <person name="Tallon L."/>
            <person name="Sadzewicz L."/>
            <person name="Vavikolanu K."/>
            <person name="Mehta A."/>
            <person name="Aluvathingal J."/>
            <person name="Nadendla S."/>
            <person name="Yan Y."/>
            <person name="Sichtig H."/>
        </authorList>
    </citation>
    <scope>NUCLEOTIDE SEQUENCE [LARGE SCALE GENOMIC DNA]</scope>
    <source>
        <strain evidence="2 3">FDAARGOS_674</strain>
    </source>
</reference>
<dbReference type="InterPro" id="IPR034768">
    <property type="entry name" value="4FE4S_WBL"/>
</dbReference>
<dbReference type="KEGG" id="cxe:FOB82_03045"/>
<sequence>MIPTDTQCQRMPRLFDSRDEGEPHKAAAARQRLAIHACRSCPALGACKRYLLDCESRGAQVDGVVAGRHWRRLRDRVAEVRPCADCGADMVKRGTPTIDRLRTDGTLTARHAGRGLCDDCYSNHRIADTLSRFPRQSRTSAHEKGGARR</sequence>
<proteinExistence type="predicted"/>
<dbReference type="RefSeq" id="WP_155867868.1">
    <property type="nucleotide sequence ID" value="NZ_CP046322.1"/>
</dbReference>
<evidence type="ECO:0000259" key="1">
    <source>
        <dbReference type="PROSITE" id="PS51674"/>
    </source>
</evidence>
<gene>
    <name evidence="2" type="ORF">FOB82_03045</name>
</gene>